<dbReference type="InterPro" id="IPR013164">
    <property type="entry name" value="Cadherin_N"/>
</dbReference>
<dbReference type="FunFam" id="2.60.40.60:FF:000007">
    <property type="entry name" value="Protocadherin alpha 2"/>
    <property type="match status" value="5"/>
</dbReference>
<reference evidence="14" key="1">
    <citation type="submission" date="2018-07" db="EMBL/GenBank/DDBJ databases">
        <title>Comparative genomics of catfishes provides insights into carnivory and benthic adaptation.</title>
        <authorList>
            <person name="Zhang Y."/>
            <person name="Wang D."/>
            <person name="Peng Z."/>
            <person name="Zheng S."/>
            <person name="Shao F."/>
            <person name="Tao W."/>
        </authorList>
    </citation>
    <scope>NUCLEOTIDE SEQUENCE</scope>
    <source>
        <strain evidence="14">Chongqing</strain>
    </source>
</reference>
<evidence type="ECO:0000256" key="3">
    <source>
        <dbReference type="ARBA" id="ARBA00022475"/>
    </source>
</evidence>
<comment type="caution">
    <text evidence="14">The sequence shown here is derived from an EMBL/GenBank/DDBJ whole genome shotgun (WGS) entry which is preliminary data.</text>
</comment>
<feature type="domain" description="Cadherin" evidence="13">
    <location>
        <begin position="1304"/>
        <end position="1401"/>
    </location>
</feature>
<dbReference type="CDD" id="cd11304">
    <property type="entry name" value="Cadherin_repeat"/>
    <property type="match status" value="34"/>
</dbReference>
<feature type="domain" description="Cadherin" evidence="13">
    <location>
        <begin position="2473"/>
        <end position="2582"/>
    </location>
</feature>
<feature type="domain" description="Cadherin" evidence="13">
    <location>
        <begin position="968"/>
        <end position="1073"/>
    </location>
</feature>
<feature type="domain" description="Cadherin" evidence="13">
    <location>
        <begin position="1619"/>
        <end position="1726"/>
    </location>
</feature>
<sequence>GVSAVTHYSIPEEMKEGSVVANLALDLGLDVKTMSSRKMRLDVISNKKYLEMNKETGELYILEKIDREYLCSKAATTCFIKIEVTLENPIRIFNIEIEILDINDNAPRFRRDTIHLDVSESTHEGERFSLSNAVDPDIGTNSIKTYHLSESEYFDIEIQTARDGAKFADLILRRVLDRETQAVHSLILTAVDGGVPARSGTSRIIVRVLDTNDNAPKFDKDIYKIYLMENSPIGNLVAKLNATDLDEGSNSDITYSFSLYTSEKTQEAFSLNANNGEIRVKGVINYEDFRIYDMEVIATDKGASSLSEQCKVTILVTDMNDNHPEISIKSFSNPIKEDVAVDTVIAVVSVSDKDSEENGHIDVHISEKLPFALRELSDNYYELVVSEPLDREKVAEYDITFIVTDRGNPPLSDNETVILELLDVNDNVPRFSQSTYTIQVMENNPPGGLLSSINAVDPDLHENQYLVYFIVEKEIANTSMSMLFSINPENGNLYALKTFDYEIEREFVFHIEARDSGVPPLSSTAKIIVRVLDTNDNAPQFDQDRYTINLMENSPIGSLVIKLNATDKDESTNSDIEYSFSLYTSEKTQSTFGLNSNNGEIRVKEMINYEDFRIYDAEIIAKDKGANSLSGQCKVTILIKDMNDNHPEISVKSFSSPIKEDVAVDTVIAVISVNDKDSGENGEIDIQISDRLPFKLREASDSYYELVISEPLDREKVPEYDITFTVTDRGNPPLSDNDTITLELLDVNDNVPQFPQSFYTIQVMENNPPGAIVGSLTAHDPDLHENQYLVYFIFFRVETDDFGDGGKVPVLVLQKILDRENSARHALILTAVDGGKPQKTGTLTINVVVSDINDNAPNCGKQKYMVTVKEDAPYGTFLLRINATDSDDGENGEIEYSLRSTFRSGTSDLFDVNSKTGELWIKGSLNYEDTHSYELKILAADKGSVSLSTQCNVLVKVEDVNDNQPEIDVTSLSDRISEDARPGTVVAFIGVTDLDSGVNGQVVCSLPQNIPFELKQSSDSTYFSLVTKGILDKESSSNYDIAITAKDFGTPPQTSTKIIHIDVVDVNDNSPAFTQSPYTFYIAENNKPGMSVFSVSAADVDDGENARVSYLIDHINSDPSVKSFININEESGAVCALNVFDFELQKTFHILKHELLLTALDGGNPPKSSNLNITITVLDTNDNQPVCSQDVYSISVNEDVPVGKIVIRVNATDPDEGSNGEIEYSWSRNTKSKIQDIFHVDRITGEIKINGDIDFEDIQTYRLNIQASDKGQPPLSVDCRIIIKIIDVNDNKPEIEVTSILNAVPEDSKPGTVISLISVRDKDSGINGKVVCSISGNLPFELKPSVEDNVYSLITNKRLDRELISHYDIVLTAKDMGQPALSSFKSLSVQVSDINDNAPQFHKNPLELYLIENNVPGTSIFSVKANDKDLNENADITYQIMKGETRSNDIWSVLNINTETGVIHALKSFDFETTKTFQFHVLATDSGSPPLEIHYVVVDIMDINDNAPRFPDKQQKLEIAESTMPGARFQLHNARDPDIGLHSVRSYKLSKNEHFDLEIKDRDDEKMPFLVLQKALDRERKSKHELTLTALDGGNPQMSGTLNVTVTVLDINDNRPVFSQEVYTVHLQENVQIGTVVLKVNATDLDEGLNGEIRYSLGSNLNRKLYDVFDLDTVSGEIRVKGEIDFEMSDVHRLDVLASDKGTPPMTVNCRVTVKILDVNDNAPEIEITSLFNVVPEDSKPGTVISLISLLDKDSDIGTNSIRTYVLSKNNYFELEIRDNIDEEKIPILALHKALDREQKGKHSLVLTAVDGGTPPRSGTINITVTVLDINDNRPTCSKDAYHVTIRENTPVGTSIVRVNATDLDEGLNGDIIYSFGKTIQRKVHDAFSLDEITGEIKIKKPIDFEENEMYRLSIQASDKGQPPMTTDCRVIIKITDENDNYPEIEVTSLSNLVPEDSQTGTVVSLISVTDKDVGVNGKVICSISNDVPFELKGDEKIPFLVLQRGLDRERKAEHELTLTAVDGGNPPKSGTLNLTVTVLDINDNPPVFSQEVYTVHLEENAVKGTIVIKVSATDLDDGLNGDVIYSLSSKLNRKVYDTFDLDAESGEIRVKSKIDFENTEVYRLDVLASDKDMGQPPKTAQKSLNLLVLDVNDNRPEFSQNPIELYLMENNIPGASIFSVTASDRDVNENAVISYSILRDWGEDRLPFLVLQRPLDRERRAEHNLILTAFDGGSPHRSGTLNITVIVLDVNDNRPMFSQEIYTTTLKENTPVGTVVLKLQANDNDYGINGEVSFVFGGGKNQNAFDIFVIDNVTGEIKVKGEVDFEKTNIYKLDIQASDGGQPPLTTESRVIIKILDVNDNQPCIEITSLSNTVSEDTRPGTVISLISVSDRDTDVNGKVKCTISDIVPFDLKPSIQENMYSLVIKEPLDRELVSHYDITIKATDLGQPPLFTIKTLSVQISDVNDNKPVFPQNSVDLYIFENNFPGGSIFSISASDNDVNENALISYNILKGGDKLKDMASFLNINSETGVIYALKTFDFESTKTFQFHVLATDSGTPSLSSNVTVNVFILDQNDNAPVILNPVSTNGSAEGTSFQLHAARDQDTTTNSVCSYKLSQNTNFEIDIKTSDGDKIPFLVIRKPLDREQTEDYRLVVTAEDGGNPPKTGTLNIIVKVLDINDNRPVFSQNIYTVTLQENAPVGTVVITVKATDSDQGSNGNVEYAFVKTINYKVNDVFQLNAITGEIKVKVTMRNLDREIVSSYNIIITATDLGQPPLSTIKTLPVLVSDVNDNRPQFYQTYLELYLLENNAPGASIFSVSAFDDDSEENAVLSYHIIRNPGAQNDMTSFLNINSETVLQKPLDREQHSKHLLSLTAFDGGNPPKSGTLEISIFVIDVNDNIPVFTQEMYTVTLNENVPIGTIITTVNASDADDGLNGELVYALKRLKGNTKDLFQLDNVTGEISVKGNIDYEENEMYRLNVQATDKGQPPMTGDCRVVIKVTDANDNKPEIHITSLSNMVLEDSKRGTVIALVSVSDMDSGVNGKVICSLSGNTPFELKPSVKDNMYSLVTKNGLDRELISYYDISIKASDLGQPPQSSEQFLKVLVADVNDNSPEFPQNPLELYLLENNSPGELMFSVSATDGDINENAVVTYSIIRRNGLQNDMTSFINVNAENGKIMLQKPLDREQHSKHLLSLTAFDGGNPPKSGTLEISIFVIDVNDNIPVFTQEIYTVTLNENVPIGTIITTVNASDADDGLNGELVYALKRSQSNTKDLFQLDSVTGEISVKGNIDYEENEVYRLNVQATDKGQPPMTGDCRVVIKVTDANDNKPEIHITSLSNMVLEDSKRGTVIALVSVSDMDSGVNGKVICSLSDAGLNALHKYTLSPNNYFELDIKTREEDKIPFLILKKQLDREQTTMFNLTLTAFDGGKPERSGSVNITITVVDINDNAPLFDRQVYSVTLEENVEIGSLVVKLHATDLDEGANGQVVYGFDKSLMRKEFEIFEINSNTGDITVKGSIDFEEQRVYELDIQASDKGQVPLTGHCSIIISIKDLNDNTPEIDVTSLSTDIVEDSKPGTIISLISASDRDSGENGMVICSLTDDIPFELKPSFQKSMYSLITKDLLDRETISLYTITIMCKDRGEPSLSSQKTIQINIADVNDNSPVFTQNPFYFYISENNTPGTSIFSINAFDID</sequence>
<feature type="domain" description="Cadherin" evidence="13">
    <location>
        <begin position="1838"/>
        <end position="1945"/>
    </location>
</feature>
<evidence type="ECO:0000259" key="13">
    <source>
        <dbReference type="PROSITE" id="PS50268"/>
    </source>
</evidence>
<feature type="domain" description="Cadherin" evidence="13">
    <location>
        <begin position="2050"/>
        <end position="2159"/>
    </location>
</feature>
<feature type="domain" description="Cadherin" evidence="13">
    <location>
        <begin position="2259"/>
        <end position="2366"/>
    </location>
</feature>
<dbReference type="EMBL" id="MU551526">
    <property type="protein sequence ID" value="KAI5626827.1"/>
    <property type="molecule type" value="Genomic_DNA"/>
</dbReference>
<dbReference type="PRINTS" id="PR00205">
    <property type="entry name" value="CADHERIN"/>
</dbReference>
<feature type="domain" description="Cadherin" evidence="13">
    <location>
        <begin position="432"/>
        <end position="541"/>
    </location>
</feature>
<evidence type="ECO:0000256" key="11">
    <source>
        <dbReference type="ARBA" id="ARBA00023180"/>
    </source>
</evidence>
<dbReference type="InterPro" id="IPR050174">
    <property type="entry name" value="Protocadherin/Cadherin-CA"/>
</dbReference>
<keyword evidence="4" id="KW-0812">Transmembrane</keyword>
<feature type="domain" description="Cadherin" evidence="13">
    <location>
        <begin position="1074"/>
        <end position="1187"/>
    </location>
</feature>
<dbReference type="InterPro" id="IPR020894">
    <property type="entry name" value="Cadherin_CS"/>
</dbReference>
<evidence type="ECO:0000256" key="12">
    <source>
        <dbReference type="PROSITE-ProRule" id="PRU00043"/>
    </source>
</evidence>
<evidence type="ECO:0000256" key="2">
    <source>
        <dbReference type="ARBA" id="ARBA00004251"/>
    </source>
</evidence>
<feature type="domain" description="Cadherin" evidence="13">
    <location>
        <begin position="2798"/>
        <end position="2904"/>
    </location>
</feature>
<dbReference type="InterPro" id="IPR002126">
    <property type="entry name" value="Cadherin-like_dom"/>
</dbReference>
<evidence type="ECO:0000256" key="5">
    <source>
        <dbReference type="ARBA" id="ARBA00022729"/>
    </source>
</evidence>
<feature type="domain" description="Cadherin" evidence="13">
    <location>
        <begin position="3020"/>
        <end position="3117"/>
    </location>
</feature>
<evidence type="ECO:0000256" key="1">
    <source>
        <dbReference type="ARBA" id="ARBA00003436"/>
    </source>
</evidence>
<feature type="domain" description="Cadherin" evidence="13">
    <location>
        <begin position="327"/>
        <end position="431"/>
    </location>
</feature>
<evidence type="ECO:0000256" key="4">
    <source>
        <dbReference type="ARBA" id="ARBA00022692"/>
    </source>
</evidence>
<feature type="domain" description="Cadherin" evidence="13">
    <location>
        <begin position="1511"/>
        <end position="1618"/>
    </location>
</feature>
<evidence type="ECO:0000313" key="15">
    <source>
        <dbReference type="Proteomes" id="UP001205998"/>
    </source>
</evidence>
<feature type="domain" description="Cadherin" evidence="13">
    <location>
        <begin position="219"/>
        <end position="326"/>
    </location>
</feature>
<dbReference type="FunFam" id="2.60.40.60:FF:000002">
    <property type="entry name" value="Protocadherin alpha 2"/>
    <property type="match status" value="12"/>
</dbReference>
<feature type="domain" description="Cadherin" evidence="13">
    <location>
        <begin position="3118"/>
        <end position="3227"/>
    </location>
</feature>
<organism evidence="14 15">
    <name type="scientific">Silurus asotus</name>
    <name type="common">Amur catfish</name>
    <name type="synonym">Parasilurus asotus</name>
    <dbReference type="NCBI Taxonomy" id="30991"/>
    <lineage>
        <taxon>Eukaryota</taxon>
        <taxon>Metazoa</taxon>
        <taxon>Chordata</taxon>
        <taxon>Craniata</taxon>
        <taxon>Vertebrata</taxon>
        <taxon>Euteleostomi</taxon>
        <taxon>Actinopterygii</taxon>
        <taxon>Neopterygii</taxon>
        <taxon>Teleostei</taxon>
        <taxon>Ostariophysi</taxon>
        <taxon>Siluriformes</taxon>
        <taxon>Siluridae</taxon>
        <taxon>Silurus</taxon>
    </lineage>
</organism>
<keyword evidence="5" id="KW-0732">Signal</keyword>
<feature type="non-terminal residue" evidence="14">
    <location>
        <position position="3697"/>
    </location>
</feature>
<dbReference type="Proteomes" id="UP001205998">
    <property type="component" value="Unassembled WGS sequence"/>
</dbReference>
<proteinExistence type="predicted"/>
<feature type="domain" description="Cadherin" evidence="13">
    <location>
        <begin position="110"/>
        <end position="218"/>
    </location>
</feature>
<evidence type="ECO:0000256" key="7">
    <source>
        <dbReference type="ARBA" id="ARBA00022837"/>
    </source>
</evidence>
<feature type="domain" description="Cadherin" evidence="13">
    <location>
        <begin position="2367"/>
        <end position="2472"/>
    </location>
</feature>
<dbReference type="SUPFAM" id="SSF49313">
    <property type="entry name" value="Cadherin-like"/>
    <property type="match status" value="33"/>
</dbReference>
<dbReference type="Pfam" id="PF08266">
    <property type="entry name" value="Cadherin_2"/>
    <property type="match status" value="1"/>
</dbReference>
<feature type="domain" description="Cadherin" evidence="13">
    <location>
        <begin position="2602"/>
        <end position="2686"/>
    </location>
</feature>
<dbReference type="SMART" id="SM00112">
    <property type="entry name" value="CA"/>
    <property type="match status" value="34"/>
</dbReference>
<dbReference type="FunFam" id="2.60.40.60:FF:000129">
    <property type="entry name" value="protocadherin alpha-C2 isoform X1"/>
    <property type="match status" value="8"/>
</dbReference>
<evidence type="ECO:0000256" key="8">
    <source>
        <dbReference type="ARBA" id="ARBA00022889"/>
    </source>
</evidence>
<feature type="domain" description="Cadherin" evidence="13">
    <location>
        <begin position="3564"/>
        <end position="3669"/>
    </location>
</feature>
<dbReference type="PANTHER" id="PTHR24028:SF288">
    <property type="entry name" value="PROTOCADHERIN ALPHA-C2-LIKE-RELATED"/>
    <property type="match status" value="1"/>
</dbReference>
<evidence type="ECO:0000256" key="9">
    <source>
        <dbReference type="ARBA" id="ARBA00022989"/>
    </source>
</evidence>
<dbReference type="GO" id="GO:0009653">
    <property type="term" value="P:anatomical structure morphogenesis"/>
    <property type="evidence" value="ECO:0007669"/>
    <property type="project" value="UniProtKB-ARBA"/>
</dbReference>
<dbReference type="PANTHER" id="PTHR24028">
    <property type="entry name" value="CADHERIN-87A"/>
    <property type="match status" value="1"/>
</dbReference>
<dbReference type="GO" id="GO:0007156">
    <property type="term" value="P:homophilic cell adhesion via plasma membrane adhesion molecules"/>
    <property type="evidence" value="ECO:0007669"/>
    <property type="project" value="InterPro"/>
</dbReference>
<feature type="domain" description="Cadherin" evidence="13">
    <location>
        <begin position="3343"/>
        <end position="3455"/>
    </location>
</feature>
<keyword evidence="9" id="KW-1133">Transmembrane helix</keyword>
<feature type="non-terminal residue" evidence="14">
    <location>
        <position position="1"/>
    </location>
</feature>
<feature type="domain" description="Cadherin" evidence="13">
    <location>
        <begin position="2160"/>
        <end position="2258"/>
    </location>
</feature>
<keyword evidence="11" id="KW-0325">Glycoprotein</keyword>
<dbReference type="PROSITE" id="PS00232">
    <property type="entry name" value="CADHERIN_1"/>
    <property type="match status" value="21"/>
</dbReference>
<dbReference type="InterPro" id="IPR015919">
    <property type="entry name" value="Cadherin-like_sf"/>
</dbReference>
<evidence type="ECO:0000313" key="14">
    <source>
        <dbReference type="EMBL" id="KAI5626827.1"/>
    </source>
</evidence>
<keyword evidence="6" id="KW-0677">Repeat</keyword>
<dbReference type="FunFam" id="2.60.40.60:FF:000006">
    <property type="entry name" value="Protocadherin alpha 2"/>
    <property type="match status" value="1"/>
</dbReference>
<feature type="domain" description="Cadherin" evidence="13">
    <location>
        <begin position="860"/>
        <end position="967"/>
    </location>
</feature>
<evidence type="ECO:0000256" key="6">
    <source>
        <dbReference type="ARBA" id="ARBA00022737"/>
    </source>
</evidence>
<feature type="domain" description="Cadherin" evidence="13">
    <location>
        <begin position="1946"/>
        <end position="2049"/>
    </location>
</feature>
<keyword evidence="10" id="KW-0472">Membrane</keyword>
<dbReference type="PROSITE" id="PS50268">
    <property type="entry name" value="CADHERIN_2"/>
    <property type="match status" value="34"/>
</dbReference>
<comment type="subcellular location">
    <subcellularLocation>
        <location evidence="2">Cell membrane</location>
        <topology evidence="2">Single-pass type I membrane protein</topology>
    </subcellularLocation>
</comment>
<feature type="domain" description="Cadherin" evidence="13">
    <location>
        <begin position="3456"/>
        <end position="3563"/>
    </location>
</feature>
<keyword evidence="8" id="KW-0130">Cell adhesion</keyword>
<dbReference type="Pfam" id="PF00028">
    <property type="entry name" value="Cadherin"/>
    <property type="match status" value="33"/>
</dbReference>
<feature type="domain" description="Cadherin" evidence="13">
    <location>
        <begin position="1735"/>
        <end position="1837"/>
    </location>
</feature>
<protein>
    <submittedName>
        <fullName evidence="14">Protocadherin Fat 4</fullName>
    </submittedName>
</protein>
<dbReference type="Gene3D" id="2.60.40.60">
    <property type="entry name" value="Cadherins"/>
    <property type="match status" value="35"/>
</dbReference>
<dbReference type="GO" id="GO:0005509">
    <property type="term" value="F:calcium ion binding"/>
    <property type="evidence" value="ECO:0007669"/>
    <property type="project" value="UniProtKB-UniRule"/>
</dbReference>
<evidence type="ECO:0000256" key="10">
    <source>
        <dbReference type="ARBA" id="ARBA00023136"/>
    </source>
</evidence>
<keyword evidence="3" id="KW-1003">Cell membrane</keyword>
<keyword evidence="15" id="KW-1185">Reference proteome</keyword>
<dbReference type="FunFam" id="2.60.40.60:FF:000018">
    <property type="entry name" value="Protocadherin gamma c3"/>
    <property type="match status" value="1"/>
</dbReference>
<feature type="domain" description="Cadherin" evidence="13">
    <location>
        <begin position="2687"/>
        <end position="2797"/>
    </location>
</feature>
<feature type="domain" description="Cadherin" evidence="13">
    <location>
        <begin position="2"/>
        <end position="109"/>
    </location>
</feature>
<keyword evidence="7 12" id="KW-0106">Calcium</keyword>
<name>A0AAD5B3T5_SILAS</name>
<gene>
    <name evidence="14" type="ORF">C0J50_13325</name>
</gene>
<dbReference type="GO" id="GO:0005886">
    <property type="term" value="C:plasma membrane"/>
    <property type="evidence" value="ECO:0007669"/>
    <property type="project" value="UniProtKB-SubCell"/>
</dbReference>
<feature type="domain" description="Cadherin" evidence="13">
    <location>
        <begin position="3228"/>
        <end position="3334"/>
    </location>
</feature>
<feature type="domain" description="Cadherin" evidence="13">
    <location>
        <begin position="2905"/>
        <end position="3011"/>
    </location>
</feature>
<feature type="domain" description="Cadherin" evidence="13">
    <location>
        <begin position="1402"/>
        <end position="1510"/>
    </location>
</feature>
<accession>A0AAD5B3T5</accession>
<feature type="domain" description="Cadherin" evidence="13">
    <location>
        <begin position="650"/>
        <end position="754"/>
    </location>
</feature>
<dbReference type="FunFam" id="2.60.40.60:FF:000094">
    <property type="entry name" value="protocadherin gamma-C4 isoform X2"/>
    <property type="match status" value="3"/>
</dbReference>
<feature type="domain" description="Cadherin" evidence="13">
    <location>
        <begin position="755"/>
        <end position="859"/>
    </location>
</feature>
<dbReference type="FunFam" id="2.60.40.60:FF:000001">
    <property type="entry name" value="Protocadherin alpha 2"/>
    <property type="match status" value="4"/>
</dbReference>
<feature type="domain" description="Cadherin" evidence="13">
    <location>
        <begin position="1188"/>
        <end position="1295"/>
    </location>
</feature>
<comment type="function">
    <text evidence="1">Potential calcium-dependent cell-adhesion protein. May be involved in the establishment and maintenance of specific neuronal connections in the brain.</text>
</comment>
<feature type="domain" description="Cadherin" evidence="13">
    <location>
        <begin position="542"/>
        <end position="649"/>
    </location>
</feature>